<protein>
    <recommendedName>
        <fullName evidence="3">GTPase domain-containing protein</fullName>
    </recommendedName>
</protein>
<proteinExistence type="predicted"/>
<gene>
    <name evidence="1" type="ORF">D5R40_09585</name>
</gene>
<evidence type="ECO:0000313" key="1">
    <source>
        <dbReference type="EMBL" id="RQH46690.1"/>
    </source>
</evidence>
<dbReference type="OrthoDB" id="491589at2"/>
<accession>A0A3N6PXD1</accession>
<evidence type="ECO:0008006" key="3">
    <source>
        <dbReference type="Google" id="ProtNLM"/>
    </source>
</evidence>
<dbReference type="AlphaFoldDB" id="A0A3N6PXD1"/>
<organism evidence="1 2">
    <name type="scientific">Okeania hirsuta</name>
    <dbReference type="NCBI Taxonomy" id="1458930"/>
    <lineage>
        <taxon>Bacteria</taxon>
        <taxon>Bacillati</taxon>
        <taxon>Cyanobacteriota</taxon>
        <taxon>Cyanophyceae</taxon>
        <taxon>Oscillatoriophycideae</taxon>
        <taxon>Oscillatoriales</taxon>
        <taxon>Microcoleaceae</taxon>
        <taxon>Okeania</taxon>
    </lineage>
</organism>
<dbReference type="Proteomes" id="UP000269154">
    <property type="component" value="Unassembled WGS sequence"/>
</dbReference>
<dbReference type="InterPro" id="IPR027417">
    <property type="entry name" value="P-loop_NTPase"/>
</dbReference>
<dbReference type="SUPFAM" id="SSF52540">
    <property type="entry name" value="P-loop containing nucleoside triphosphate hydrolases"/>
    <property type="match status" value="1"/>
</dbReference>
<dbReference type="Gene3D" id="3.40.50.300">
    <property type="entry name" value="P-loop containing nucleotide triphosphate hydrolases"/>
    <property type="match status" value="1"/>
</dbReference>
<evidence type="ECO:0000313" key="2">
    <source>
        <dbReference type="Proteomes" id="UP000269154"/>
    </source>
</evidence>
<dbReference type="RefSeq" id="WP_124145561.1">
    <property type="nucleotide sequence ID" value="NZ_CAWOKI010000098.1"/>
</dbReference>
<sequence length="406" mass="46192">MKSYKILTLGASGAGKTVFLASMFKSLSIQGEYGFYLQVEDFNKRKLLNDIYTNLIIQKWPPSTRRSEISKWKFTCCIKNPDLENFPICQFIYFDYAGGRFTDMDEEDSDLQEIIVQADAILGLLDGQKIQALMSNKNEQKIDDLLNKDLPPIIKCMSYCQAPIQFVISKWDLLENDNFGLKEISDRLLEIPEFKELVLNRNQERSSVRLIPVSSVGSGFVTPQPDGSMKIIANSIPRPSHMEVPVSCVVPDLLEKEIKVNLKRLTTISNEDIAENSGFNKLLNKFLKGVLSFRWLIDIVVNAIVEVLASIIFGEDNEDNDQNQPNGIKQELAKELLKTVDNLVLKKIEKKVKADNEKLAELRKIRDESIKKIKDKTTALKSAVTSFLYISNKLSQDFPDSEIIRR</sequence>
<name>A0A3N6PXD1_9CYAN</name>
<keyword evidence="2" id="KW-1185">Reference proteome</keyword>
<dbReference type="EMBL" id="RCBY01000039">
    <property type="protein sequence ID" value="RQH46690.1"/>
    <property type="molecule type" value="Genomic_DNA"/>
</dbReference>
<comment type="caution">
    <text evidence="1">The sequence shown here is derived from an EMBL/GenBank/DDBJ whole genome shotgun (WGS) entry which is preliminary data.</text>
</comment>
<reference evidence="1 2" key="1">
    <citation type="journal article" date="2018" name="ACS Chem. Biol.">
        <title>Ketoreductase domain dysfunction expands chemodiversity: malyngamide biosynthesis in the cyanobacterium Okeania hirsuta.</title>
        <authorList>
            <person name="Moss N.A."/>
            <person name="Leao T."/>
            <person name="Rankin M."/>
            <person name="McCullough T.M."/>
            <person name="Qu P."/>
            <person name="Korobeynikov A."/>
            <person name="Smith J.L."/>
            <person name="Gerwick L."/>
            <person name="Gerwick W.H."/>
        </authorList>
    </citation>
    <scope>NUCLEOTIDE SEQUENCE [LARGE SCALE GENOMIC DNA]</scope>
    <source>
        <strain evidence="1 2">PAB10Feb10-1</strain>
    </source>
</reference>